<dbReference type="AlphaFoldDB" id="A0A0E9VSV9"/>
<reference evidence="1" key="1">
    <citation type="submission" date="2014-11" db="EMBL/GenBank/DDBJ databases">
        <authorList>
            <person name="Amaro Gonzalez C."/>
        </authorList>
    </citation>
    <scope>NUCLEOTIDE SEQUENCE</scope>
</reference>
<protein>
    <submittedName>
        <fullName evidence="1">Uncharacterized protein</fullName>
    </submittedName>
</protein>
<evidence type="ECO:0000313" key="1">
    <source>
        <dbReference type="EMBL" id="JAH81122.1"/>
    </source>
</evidence>
<proteinExistence type="predicted"/>
<organism evidence="1">
    <name type="scientific">Anguilla anguilla</name>
    <name type="common">European freshwater eel</name>
    <name type="synonym">Muraena anguilla</name>
    <dbReference type="NCBI Taxonomy" id="7936"/>
    <lineage>
        <taxon>Eukaryota</taxon>
        <taxon>Metazoa</taxon>
        <taxon>Chordata</taxon>
        <taxon>Craniata</taxon>
        <taxon>Vertebrata</taxon>
        <taxon>Euteleostomi</taxon>
        <taxon>Actinopterygii</taxon>
        <taxon>Neopterygii</taxon>
        <taxon>Teleostei</taxon>
        <taxon>Anguilliformes</taxon>
        <taxon>Anguillidae</taxon>
        <taxon>Anguilla</taxon>
    </lineage>
</organism>
<name>A0A0E9VSV9_ANGAN</name>
<sequence length="16" mass="1995">MHTSDTLFFRQERTLI</sequence>
<accession>A0A0E9VSV9</accession>
<dbReference type="EMBL" id="GBXM01027455">
    <property type="protein sequence ID" value="JAH81122.1"/>
    <property type="molecule type" value="Transcribed_RNA"/>
</dbReference>
<reference evidence="1" key="2">
    <citation type="journal article" date="2015" name="Fish Shellfish Immunol.">
        <title>Early steps in the European eel (Anguilla anguilla)-Vibrio vulnificus interaction in the gills: Role of the RtxA13 toxin.</title>
        <authorList>
            <person name="Callol A."/>
            <person name="Pajuelo D."/>
            <person name="Ebbesson L."/>
            <person name="Teles M."/>
            <person name="MacKenzie S."/>
            <person name="Amaro C."/>
        </authorList>
    </citation>
    <scope>NUCLEOTIDE SEQUENCE</scope>
</reference>